<keyword evidence="3" id="KW-1185">Reference proteome</keyword>
<evidence type="ECO:0000313" key="2">
    <source>
        <dbReference type="EMBL" id="KAK7000516.1"/>
    </source>
</evidence>
<accession>A0AAW0A3F2</accession>
<comment type="caution">
    <text evidence="2">The sequence shown here is derived from an EMBL/GenBank/DDBJ whole genome shotgun (WGS) entry which is preliminary data.</text>
</comment>
<reference evidence="2 3" key="1">
    <citation type="journal article" date="2024" name="J Genomics">
        <title>Draft genome sequencing and assembly of Favolaschia claudopus CIRM-BRFM 2984 isolated from oak limbs.</title>
        <authorList>
            <person name="Navarro D."/>
            <person name="Drula E."/>
            <person name="Chaduli D."/>
            <person name="Cazenave R."/>
            <person name="Ahrendt S."/>
            <person name="Wang J."/>
            <person name="Lipzen A."/>
            <person name="Daum C."/>
            <person name="Barry K."/>
            <person name="Grigoriev I.V."/>
            <person name="Favel A."/>
            <person name="Rosso M.N."/>
            <person name="Martin F."/>
        </authorList>
    </citation>
    <scope>NUCLEOTIDE SEQUENCE [LARGE SCALE GENOMIC DNA]</scope>
    <source>
        <strain evidence="2 3">CIRM-BRFM 2984</strain>
    </source>
</reference>
<keyword evidence="1" id="KW-1133">Transmembrane helix</keyword>
<name>A0AAW0A3F2_9AGAR</name>
<dbReference type="AlphaFoldDB" id="A0AAW0A3F2"/>
<keyword evidence="1" id="KW-0812">Transmembrane</keyword>
<organism evidence="2 3">
    <name type="scientific">Favolaschia claudopus</name>
    <dbReference type="NCBI Taxonomy" id="2862362"/>
    <lineage>
        <taxon>Eukaryota</taxon>
        <taxon>Fungi</taxon>
        <taxon>Dikarya</taxon>
        <taxon>Basidiomycota</taxon>
        <taxon>Agaricomycotina</taxon>
        <taxon>Agaricomycetes</taxon>
        <taxon>Agaricomycetidae</taxon>
        <taxon>Agaricales</taxon>
        <taxon>Marasmiineae</taxon>
        <taxon>Mycenaceae</taxon>
        <taxon>Favolaschia</taxon>
    </lineage>
</organism>
<protein>
    <submittedName>
        <fullName evidence="2">Uncharacterized protein</fullName>
    </submittedName>
</protein>
<dbReference type="EMBL" id="JAWWNJ010000088">
    <property type="protein sequence ID" value="KAK7000516.1"/>
    <property type="molecule type" value="Genomic_DNA"/>
</dbReference>
<proteinExistence type="predicted"/>
<dbReference type="Proteomes" id="UP001362999">
    <property type="component" value="Unassembled WGS sequence"/>
</dbReference>
<evidence type="ECO:0000256" key="1">
    <source>
        <dbReference type="SAM" id="Phobius"/>
    </source>
</evidence>
<feature type="transmembrane region" description="Helical" evidence="1">
    <location>
        <begin position="33"/>
        <end position="59"/>
    </location>
</feature>
<evidence type="ECO:0000313" key="3">
    <source>
        <dbReference type="Proteomes" id="UP001362999"/>
    </source>
</evidence>
<gene>
    <name evidence="2" type="ORF">R3P38DRAFT_3218614</name>
</gene>
<sequence length="129" mass="14132">MPPSRPLLHTIQSFRLGYNSGPQQPYPGCWTTLLIILFFSLLMGFLVCINVPLSAYVFVQEITFRPNDTVPDLLLSGWPPSILRTSNLVFAPQILNVGDTLRLDVSVLNLTIIGAFEGQTGNGSVPSIT</sequence>
<keyword evidence="1" id="KW-0472">Membrane</keyword>